<evidence type="ECO:0000313" key="4">
    <source>
        <dbReference type="Proteomes" id="UP001597186"/>
    </source>
</evidence>
<keyword evidence="1" id="KW-0328">Glycosyltransferase</keyword>
<reference evidence="4" key="1">
    <citation type="journal article" date="2019" name="Int. J. Syst. Evol. Microbiol.">
        <title>The Global Catalogue of Microorganisms (GCM) 10K type strain sequencing project: providing services to taxonomists for standard genome sequencing and annotation.</title>
        <authorList>
            <consortium name="The Broad Institute Genomics Platform"/>
            <consortium name="The Broad Institute Genome Sequencing Center for Infectious Disease"/>
            <person name="Wu L."/>
            <person name="Ma J."/>
        </authorList>
    </citation>
    <scope>NUCLEOTIDE SEQUENCE [LARGE SCALE GENOMIC DNA]</scope>
    <source>
        <strain evidence="4">CGMCC 1.12477</strain>
    </source>
</reference>
<dbReference type="Pfam" id="PF01531">
    <property type="entry name" value="Glyco_transf_11"/>
    <property type="match status" value="1"/>
</dbReference>
<keyword evidence="4" id="KW-1185">Reference proteome</keyword>
<proteinExistence type="predicted"/>
<dbReference type="EMBL" id="JBHUDD010000123">
    <property type="protein sequence ID" value="MFD1510528.1"/>
    <property type="molecule type" value="Genomic_DNA"/>
</dbReference>
<evidence type="ECO:0000313" key="3">
    <source>
        <dbReference type="EMBL" id="MFD1510528.1"/>
    </source>
</evidence>
<comment type="caution">
    <text evidence="3">The sequence shown here is derived from an EMBL/GenBank/DDBJ whole genome shotgun (WGS) entry which is preliminary data.</text>
</comment>
<dbReference type="PANTHER" id="PTHR11927">
    <property type="entry name" value="GALACTOSIDE 2-L-FUCOSYLTRANSFERASE"/>
    <property type="match status" value="1"/>
</dbReference>
<sequence>MIIVRIKGGLGNQMFQYAVGRSLSLKTGLPLVLDKRHYLREREHGYALNGFRLADTPVDASQLPPAPREKPLRHWIWRLMRRQPQLLREAGAAFDPAIVKVSGPAWIEGYFQSERYFADHAETIRAELTPLSPPDPENARWLAEIDAEPRAVSLHVRRGDYVRNAQFAATHGSCTPAYYARALDHVANRMGAAPVIYAFSDDPDWVRENLRLPAEIRLPDHNDATRNVEDLRLMSACRHHIVANSSFSWWGAWLNPRPDKIVAAPARWFADPAYLNPDIWAEGWARIEG</sequence>
<keyword evidence="2" id="KW-0808">Transferase</keyword>
<accession>A0ABW4EGM9</accession>
<dbReference type="CDD" id="cd11301">
    <property type="entry name" value="Fut1_Fut2_like"/>
    <property type="match status" value="1"/>
</dbReference>
<gene>
    <name evidence="3" type="ORF">ACFTOW_14130</name>
</gene>
<dbReference type="RefSeq" id="WP_379916787.1">
    <property type="nucleotide sequence ID" value="NZ_JBHUDD010000123.1"/>
</dbReference>
<dbReference type="Proteomes" id="UP001597186">
    <property type="component" value="Unassembled WGS sequence"/>
</dbReference>
<evidence type="ECO:0000256" key="1">
    <source>
        <dbReference type="ARBA" id="ARBA00022676"/>
    </source>
</evidence>
<dbReference type="InterPro" id="IPR002516">
    <property type="entry name" value="Glyco_trans_11"/>
</dbReference>
<protein>
    <submittedName>
        <fullName evidence="3">Alpha-1,2-fucosyltransferase</fullName>
    </submittedName>
</protein>
<evidence type="ECO:0000256" key="2">
    <source>
        <dbReference type="ARBA" id="ARBA00022679"/>
    </source>
</evidence>
<dbReference type="PANTHER" id="PTHR11927:SF9">
    <property type="entry name" value="L-FUCOSYLTRANSFERASE"/>
    <property type="match status" value="1"/>
</dbReference>
<name>A0ABW4EGM9_9RHOB</name>
<organism evidence="3 4">
    <name type="scientific">Lacimonas salitolerans</name>
    <dbReference type="NCBI Taxonomy" id="1323750"/>
    <lineage>
        <taxon>Bacteria</taxon>
        <taxon>Pseudomonadati</taxon>
        <taxon>Pseudomonadota</taxon>
        <taxon>Alphaproteobacteria</taxon>
        <taxon>Rhodobacterales</taxon>
        <taxon>Paracoccaceae</taxon>
        <taxon>Lacimonas</taxon>
    </lineage>
</organism>